<reference evidence="4 5" key="1">
    <citation type="journal article" date="2020" name="BMC Genomics">
        <title>Intraspecific diversification of the crop wild relative Brassica cretica Lam. using demographic model selection.</title>
        <authorList>
            <person name="Kioukis A."/>
            <person name="Michalopoulou V.A."/>
            <person name="Briers L."/>
            <person name="Pirintsos S."/>
            <person name="Studholme D.J."/>
            <person name="Pavlidis P."/>
            <person name="Sarris P.F."/>
        </authorList>
    </citation>
    <scope>NUCLEOTIDE SEQUENCE [LARGE SCALE GENOMIC DNA]</scope>
    <source>
        <strain evidence="5">cv. PFS-1207/04</strain>
    </source>
</reference>
<name>A0ABQ7AV44_BRACR</name>
<keyword evidence="1" id="KW-0433">Leucine-rich repeat</keyword>
<evidence type="ECO:0000313" key="5">
    <source>
        <dbReference type="Proteomes" id="UP000266723"/>
    </source>
</evidence>
<evidence type="ECO:0000313" key="4">
    <source>
        <dbReference type="EMBL" id="KAF3517987.1"/>
    </source>
</evidence>
<protein>
    <recommendedName>
        <fullName evidence="3">C-JID domain-containing protein</fullName>
    </recommendedName>
</protein>
<feature type="domain" description="C-JID" evidence="3">
    <location>
        <begin position="185"/>
        <end position="326"/>
    </location>
</feature>
<dbReference type="InterPro" id="IPR050216">
    <property type="entry name" value="LRR_domain-containing"/>
</dbReference>
<accession>A0ABQ7AV44</accession>
<organism evidence="4 5">
    <name type="scientific">Brassica cretica</name>
    <name type="common">Mustard</name>
    <dbReference type="NCBI Taxonomy" id="69181"/>
    <lineage>
        <taxon>Eukaryota</taxon>
        <taxon>Viridiplantae</taxon>
        <taxon>Streptophyta</taxon>
        <taxon>Embryophyta</taxon>
        <taxon>Tracheophyta</taxon>
        <taxon>Spermatophyta</taxon>
        <taxon>Magnoliopsida</taxon>
        <taxon>eudicotyledons</taxon>
        <taxon>Gunneridae</taxon>
        <taxon>Pentapetalae</taxon>
        <taxon>rosids</taxon>
        <taxon>malvids</taxon>
        <taxon>Brassicales</taxon>
        <taxon>Brassicaceae</taxon>
        <taxon>Brassiceae</taxon>
        <taxon>Brassica</taxon>
    </lineage>
</organism>
<evidence type="ECO:0000256" key="2">
    <source>
        <dbReference type="ARBA" id="ARBA00022737"/>
    </source>
</evidence>
<dbReference type="Gene3D" id="3.80.10.10">
    <property type="entry name" value="Ribonuclease Inhibitor"/>
    <property type="match status" value="1"/>
</dbReference>
<keyword evidence="2" id="KW-0677">Repeat</keyword>
<evidence type="ECO:0000256" key="1">
    <source>
        <dbReference type="ARBA" id="ARBA00022614"/>
    </source>
</evidence>
<sequence>DQPVPHDHAPPEFHGFNSVDITRFNYNGDGASFLCNSLSMFPCLKELNLINLNIKVIPDDVCGLQFLEKLDWSGNDFETLPETMKQLPRLKYISLCNCRRLKALPELVQLETCKKLKSIEGFPLCLKYLYAHGCESLETISFPLNHSIKHLDLSHCFCLKHEEHLITQFLTEGQNEEDSPRFACFPGTEVPTYFDKIGTGKAYTTGLPWPTPKLVGFDGCVVIACERGFRIQFSPLSYDYDWNYERYFHLYLQPDLFHCRDSSFHSTEEEEGGTSDHLVIIRRVKNISSSINKFGIQSNLQLSKEVRSPSAEIKACGFSLIWEDDMRDKIKTKKKKRRRPLDSLFS</sequence>
<proteinExistence type="predicted"/>
<dbReference type="PANTHER" id="PTHR48051:SF1">
    <property type="entry name" value="RAS SUPPRESSOR PROTEIN 1"/>
    <property type="match status" value="1"/>
</dbReference>
<dbReference type="Pfam" id="PF20160">
    <property type="entry name" value="C-JID"/>
    <property type="match status" value="1"/>
</dbReference>
<dbReference type="PANTHER" id="PTHR48051">
    <property type="match status" value="1"/>
</dbReference>
<gene>
    <name evidence="4" type="ORF">DY000_02062576</name>
</gene>
<dbReference type="SUPFAM" id="SSF52058">
    <property type="entry name" value="L domain-like"/>
    <property type="match status" value="1"/>
</dbReference>
<keyword evidence="5" id="KW-1185">Reference proteome</keyword>
<dbReference type="InterPro" id="IPR045344">
    <property type="entry name" value="C-JID"/>
</dbReference>
<dbReference type="EMBL" id="QGKV02001556">
    <property type="protein sequence ID" value="KAF3517987.1"/>
    <property type="molecule type" value="Genomic_DNA"/>
</dbReference>
<feature type="non-terminal residue" evidence="4">
    <location>
        <position position="1"/>
    </location>
</feature>
<dbReference type="Proteomes" id="UP000266723">
    <property type="component" value="Unassembled WGS sequence"/>
</dbReference>
<comment type="caution">
    <text evidence="4">The sequence shown here is derived from an EMBL/GenBank/DDBJ whole genome shotgun (WGS) entry which is preliminary data.</text>
</comment>
<evidence type="ECO:0000259" key="3">
    <source>
        <dbReference type="Pfam" id="PF20160"/>
    </source>
</evidence>
<dbReference type="InterPro" id="IPR032675">
    <property type="entry name" value="LRR_dom_sf"/>
</dbReference>